<dbReference type="OMA" id="HEYDIRH"/>
<dbReference type="GeneTree" id="ENSGT00660000097441"/>
<dbReference type="KEGG" id="cin:100179982"/>
<protein>
    <submittedName>
        <fullName evidence="2">Uncharacterized LOC100179982</fullName>
    </submittedName>
</protein>
<evidence type="ECO:0000259" key="1">
    <source>
        <dbReference type="PROSITE" id="PS50017"/>
    </source>
</evidence>
<dbReference type="Ensembl" id="ENSCINT00000033279.1">
    <property type="protein sequence ID" value="ENSCINP00000030782.1"/>
    <property type="gene ID" value="ENSCING00000021534.1"/>
</dbReference>
<dbReference type="CDD" id="cd01670">
    <property type="entry name" value="Death"/>
    <property type="match status" value="1"/>
</dbReference>
<reference evidence="2" key="2">
    <citation type="journal article" date="2008" name="Genome Biol.">
        <title>Improved genome assembly and evidence-based global gene model set for the chordate Ciona intestinalis: new insight into intron and operon populations.</title>
        <authorList>
            <person name="Satou Y."/>
            <person name="Mineta K."/>
            <person name="Ogasawara M."/>
            <person name="Sasakura Y."/>
            <person name="Shoguchi E."/>
            <person name="Ueno K."/>
            <person name="Yamada L."/>
            <person name="Matsumoto J."/>
            <person name="Wasserscheid J."/>
            <person name="Dewar K."/>
            <person name="Wiley G.B."/>
            <person name="Macmil S.L."/>
            <person name="Roe B.A."/>
            <person name="Zeller R.W."/>
            <person name="Hastings K.E."/>
            <person name="Lemaire P."/>
            <person name="Lindquist E."/>
            <person name="Endo T."/>
            <person name="Hotta K."/>
            <person name="Inaba K."/>
        </authorList>
    </citation>
    <scope>NUCLEOTIDE SEQUENCE [LARGE SCALE GENOMIC DNA]</scope>
    <source>
        <strain evidence="2">wild type</strain>
    </source>
</reference>
<dbReference type="InParanoid" id="H2XM99"/>
<proteinExistence type="predicted"/>
<dbReference type="HOGENOM" id="CLU_126631_0_0_1"/>
<dbReference type="InterPro" id="IPR000488">
    <property type="entry name" value="Death_dom"/>
</dbReference>
<dbReference type="Proteomes" id="UP000008144">
    <property type="component" value="Chromosome 7"/>
</dbReference>
<feature type="domain" description="Death" evidence="1">
    <location>
        <begin position="31"/>
        <end position="91"/>
    </location>
</feature>
<dbReference type="SUPFAM" id="SSF47986">
    <property type="entry name" value="DEATH domain"/>
    <property type="match status" value="1"/>
</dbReference>
<dbReference type="PROSITE" id="PS50017">
    <property type="entry name" value="DEATH_DOMAIN"/>
    <property type="match status" value="1"/>
</dbReference>
<name>H2XM99_CIOIN</name>
<reference evidence="2" key="3">
    <citation type="submission" date="2025-08" db="UniProtKB">
        <authorList>
            <consortium name="Ensembl"/>
        </authorList>
    </citation>
    <scope>IDENTIFICATION</scope>
</reference>
<dbReference type="GeneID" id="100179982"/>
<dbReference type="EMBL" id="EAAA01002485">
    <property type="status" value="NOT_ANNOTATED_CDS"/>
    <property type="molecule type" value="Genomic_DNA"/>
</dbReference>
<dbReference type="GO" id="GO:0007165">
    <property type="term" value="P:signal transduction"/>
    <property type="evidence" value="ECO:0007669"/>
    <property type="project" value="InterPro"/>
</dbReference>
<keyword evidence="3" id="KW-1185">Reference proteome</keyword>
<reference evidence="2" key="4">
    <citation type="submission" date="2025-09" db="UniProtKB">
        <authorList>
            <consortium name="Ensembl"/>
        </authorList>
    </citation>
    <scope>IDENTIFICATION</scope>
</reference>
<evidence type="ECO:0000313" key="3">
    <source>
        <dbReference type="Proteomes" id="UP000008144"/>
    </source>
</evidence>
<dbReference type="RefSeq" id="XP_026690772.1">
    <property type="nucleotide sequence ID" value="XM_026834971.1"/>
</dbReference>
<sequence length="183" mass="22309">MSSNTVDRNNRVESQIPRIFNKYIKECNAGQWLKFIRILGLSEHDIQNHRMGNDMYEWKYRMLDRWKMVVGNRTDVQYEAYLKEALDEIDLRTPSNLQYDYSTLNQNKRFAQVAYNFIDRHSSNFLSIMNEQLHEYDIRHLKDEHHDNNLEMMYQMILKLQKSQRMSNEEMENFFSQNHNRSV</sequence>
<dbReference type="RefSeq" id="XP_002129138.1">
    <property type="nucleotide sequence ID" value="XM_002129102.5"/>
</dbReference>
<reference evidence="3" key="1">
    <citation type="journal article" date="2002" name="Science">
        <title>The draft genome of Ciona intestinalis: insights into chordate and vertebrate origins.</title>
        <authorList>
            <person name="Dehal P."/>
            <person name="Satou Y."/>
            <person name="Campbell R.K."/>
            <person name="Chapman J."/>
            <person name="Degnan B."/>
            <person name="De Tomaso A."/>
            <person name="Davidson B."/>
            <person name="Di Gregorio A."/>
            <person name="Gelpke M."/>
            <person name="Goodstein D.M."/>
            <person name="Harafuji N."/>
            <person name="Hastings K.E."/>
            <person name="Ho I."/>
            <person name="Hotta K."/>
            <person name="Huang W."/>
            <person name="Kawashima T."/>
            <person name="Lemaire P."/>
            <person name="Martinez D."/>
            <person name="Meinertzhagen I.A."/>
            <person name="Necula S."/>
            <person name="Nonaka M."/>
            <person name="Putnam N."/>
            <person name="Rash S."/>
            <person name="Saiga H."/>
            <person name="Satake M."/>
            <person name="Terry A."/>
            <person name="Yamada L."/>
            <person name="Wang H.G."/>
            <person name="Awazu S."/>
            <person name="Azumi K."/>
            <person name="Boore J."/>
            <person name="Branno M."/>
            <person name="Chin-Bow S."/>
            <person name="DeSantis R."/>
            <person name="Doyle S."/>
            <person name="Francino P."/>
            <person name="Keys D.N."/>
            <person name="Haga S."/>
            <person name="Hayashi H."/>
            <person name="Hino K."/>
            <person name="Imai K.S."/>
            <person name="Inaba K."/>
            <person name="Kano S."/>
            <person name="Kobayashi K."/>
            <person name="Kobayashi M."/>
            <person name="Lee B.I."/>
            <person name="Makabe K.W."/>
            <person name="Manohar C."/>
            <person name="Matassi G."/>
            <person name="Medina M."/>
            <person name="Mochizuki Y."/>
            <person name="Mount S."/>
            <person name="Morishita T."/>
            <person name="Miura S."/>
            <person name="Nakayama A."/>
            <person name="Nishizaka S."/>
            <person name="Nomoto H."/>
            <person name="Ohta F."/>
            <person name="Oishi K."/>
            <person name="Rigoutsos I."/>
            <person name="Sano M."/>
            <person name="Sasaki A."/>
            <person name="Sasakura Y."/>
            <person name="Shoguchi E."/>
            <person name="Shin-i T."/>
            <person name="Spagnuolo A."/>
            <person name="Stainier D."/>
            <person name="Suzuki M.M."/>
            <person name="Tassy O."/>
            <person name="Takatori N."/>
            <person name="Tokuoka M."/>
            <person name="Yagi K."/>
            <person name="Yoshizaki F."/>
            <person name="Wada S."/>
            <person name="Zhang C."/>
            <person name="Hyatt P.D."/>
            <person name="Larimer F."/>
            <person name="Detter C."/>
            <person name="Doggett N."/>
            <person name="Glavina T."/>
            <person name="Hawkins T."/>
            <person name="Richardson P."/>
            <person name="Lucas S."/>
            <person name="Kohara Y."/>
            <person name="Levine M."/>
            <person name="Satoh N."/>
            <person name="Rokhsar D.S."/>
        </authorList>
    </citation>
    <scope>NUCLEOTIDE SEQUENCE [LARGE SCALE GENOMIC DNA]</scope>
</reference>
<evidence type="ECO:0000313" key="2">
    <source>
        <dbReference type="Ensembl" id="ENSCINP00000030782.1"/>
    </source>
</evidence>
<accession>A0A1W2WHE8</accession>
<dbReference type="Gene3D" id="1.10.533.10">
    <property type="entry name" value="Death Domain, Fas"/>
    <property type="match status" value="1"/>
</dbReference>
<gene>
    <name evidence="2" type="primary">LOC100179982</name>
</gene>
<dbReference type="AlphaFoldDB" id="H2XM99"/>
<organism evidence="2 3">
    <name type="scientific">Ciona intestinalis</name>
    <name type="common">Transparent sea squirt</name>
    <name type="synonym">Ascidia intestinalis</name>
    <dbReference type="NCBI Taxonomy" id="7719"/>
    <lineage>
        <taxon>Eukaryota</taxon>
        <taxon>Metazoa</taxon>
        <taxon>Chordata</taxon>
        <taxon>Tunicata</taxon>
        <taxon>Ascidiacea</taxon>
        <taxon>Phlebobranchia</taxon>
        <taxon>Cionidae</taxon>
        <taxon>Ciona</taxon>
    </lineage>
</organism>
<accession>H2XM99</accession>
<dbReference type="InterPro" id="IPR011029">
    <property type="entry name" value="DEATH-like_dom_sf"/>
</dbReference>